<reference evidence="1" key="1">
    <citation type="submission" date="2020-08" db="EMBL/GenBank/DDBJ databases">
        <title>Genome public.</title>
        <authorList>
            <person name="Liu C."/>
            <person name="Sun Q."/>
        </authorList>
    </citation>
    <scope>NUCLEOTIDE SEQUENCE</scope>
    <source>
        <strain evidence="1">BX15</strain>
    </source>
</reference>
<keyword evidence="2" id="KW-1185">Reference proteome</keyword>
<accession>A0A923MK76</accession>
<evidence type="ECO:0000313" key="2">
    <source>
        <dbReference type="Proteomes" id="UP000620327"/>
    </source>
</evidence>
<gene>
    <name evidence="1" type="ORF">H8Z83_12990</name>
</gene>
<protein>
    <submittedName>
        <fullName evidence="1">Uncharacterized protein</fullName>
    </submittedName>
</protein>
<comment type="caution">
    <text evidence="1">The sequence shown here is derived from an EMBL/GenBank/DDBJ whole genome shotgun (WGS) entry which is preliminary data.</text>
</comment>
<dbReference type="EMBL" id="JACOQI010000014">
    <property type="protein sequence ID" value="MBC5771221.1"/>
    <property type="molecule type" value="Genomic_DNA"/>
</dbReference>
<organism evidence="1 2">
    <name type="scientific">Dysosmobacter segnis</name>
    <dbReference type="NCBI Taxonomy" id="2763042"/>
    <lineage>
        <taxon>Bacteria</taxon>
        <taxon>Bacillati</taxon>
        <taxon>Bacillota</taxon>
        <taxon>Clostridia</taxon>
        <taxon>Eubacteriales</taxon>
        <taxon>Oscillospiraceae</taxon>
        <taxon>Dysosmobacter</taxon>
    </lineage>
</organism>
<dbReference type="AlphaFoldDB" id="A0A923MK76"/>
<sequence length="228" mass="26147">MNLDYEAIEHLKLALSRLSKAKRLLQNELMKVESCNNNRLSRSVIEESYVAAIDTLNSISFALEDIKSVGQNDLSDVSFDKTLFDFESSYDENFGLQFKFSRLPNLKTSRGISRLAECFIIEIGEKILTIIPRGYQKMDDIDTIFVSHFLKNGHHQSHYFNNDNLAIKSILDAIVPLVCVDDATRYCDNFYLSQHDMNKFSELYIVRKGCTKAWAAAHKELDFARAII</sequence>
<proteinExistence type="predicted"/>
<dbReference type="Proteomes" id="UP000620327">
    <property type="component" value="Unassembled WGS sequence"/>
</dbReference>
<name>A0A923MK76_9FIRM</name>
<evidence type="ECO:0000313" key="1">
    <source>
        <dbReference type="EMBL" id="MBC5771221.1"/>
    </source>
</evidence>
<dbReference type="RefSeq" id="WP_187015438.1">
    <property type="nucleotide sequence ID" value="NZ_JACOQI010000014.1"/>
</dbReference>